<comment type="caution">
    <text evidence="4">The sequence shown here is derived from an EMBL/GenBank/DDBJ whole genome shotgun (WGS) entry which is preliminary data.</text>
</comment>
<dbReference type="InterPro" id="IPR015797">
    <property type="entry name" value="NUDIX_hydrolase-like_dom_sf"/>
</dbReference>
<dbReference type="Pfam" id="PF00293">
    <property type="entry name" value="NUDIX"/>
    <property type="match status" value="1"/>
</dbReference>
<evidence type="ECO:0000313" key="5">
    <source>
        <dbReference type="Proteomes" id="UP001491310"/>
    </source>
</evidence>
<dbReference type="Proteomes" id="UP001491310">
    <property type="component" value="Unassembled WGS sequence"/>
</dbReference>
<dbReference type="PANTHER" id="PTHR43222:SF2">
    <property type="entry name" value="NUDIX HYDROLASE 23, CHLOROPLASTIC"/>
    <property type="match status" value="1"/>
</dbReference>
<gene>
    <name evidence="4" type="ORF">WJX75_003882</name>
</gene>
<dbReference type="Pfam" id="PF14803">
    <property type="entry name" value="Zn_ribbon_Nudix"/>
    <property type="match status" value="1"/>
</dbReference>
<dbReference type="InterPro" id="IPR000086">
    <property type="entry name" value="NUDIX_hydrolase_dom"/>
</dbReference>
<accession>A0ABR2YKR0</accession>
<sequence>MLLRHQPTRALFQRCLMHPSWICRIARNVTLARGPHSPCQSFTGSGVGYRHPKYDASSPEESIPQADAPKRPQLSNFCRKCGGQIAMKVPPGENEERCVCSDCGYVDYYNPKLVVGCIVEHEGRLLLCRRAIEPCKGQWTVPAGFLEMGESSAAGAARETWEEANARVEIMAPYAHWDIPVIGQAYILFRARLAEPYTFEPGTESLETCLFAPHEIPFDKIAFSSVATALRFYVSDLKTGLFHIHHGVIEKAKGSAPNNPSTFELKDHFADKSGGAGDCWGCVGTCGAFPGENGQHKPFLEPVRGITNTTFAEQWIANNLDVDDRAVTRLSGKHGIYDLYKAECGEARRAALSKVALSRKIEEFVKTRHSVFAKTYGSKGAVLEGVRLSNEARLKEEARVRLEEEARLHETNEGPGLSGEGSSKEASQEEEGMSRVREAEDA</sequence>
<dbReference type="PANTHER" id="PTHR43222">
    <property type="entry name" value="NUDIX HYDROLASE 23"/>
    <property type="match status" value="1"/>
</dbReference>
<dbReference type="PROSITE" id="PS51462">
    <property type="entry name" value="NUDIX"/>
    <property type="match status" value="1"/>
</dbReference>
<evidence type="ECO:0000256" key="2">
    <source>
        <dbReference type="SAM" id="MobiDB-lite"/>
    </source>
</evidence>
<evidence type="ECO:0000256" key="1">
    <source>
        <dbReference type="ARBA" id="ARBA00022801"/>
    </source>
</evidence>
<dbReference type="SUPFAM" id="SSF55811">
    <property type="entry name" value="Nudix"/>
    <property type="match status" value="1"/>
</dbReference>
<dbReference type="Gene3D" id="3.90.79.10">
    <property type="entry name" value="Nucleoside Triphosphate Pyrophosphohydrolase"/>
    <property type="match status" value="1"/>
</dbReference>
<feature type="compositionally biased region" description="Basic and acidic residues" evidence="2">
    <location>
        <begin position="403"/>
        <end position="412"/>
    </location>
</feature>
<keyword evidence="5" id="KW-1185">Reference proteome</keyword>
<reference evidence="4 5" key="1">
    <citation type="journal article" date="2024" name="Nat. Commun.">
        <title>Phylogenomics reveals the evolutionary origins of lichenization in chlorophyte algae.</title>
        <authorList>
            <person name="Puginier C."/>
            <person name="Libourel C."/>
            <person name="Otte J."/>
            <person name="Skaloud P."/>
            <person name="Haon M."/>
            <person name="Grisel S."/>
            <person name="Petersen M."/>
            <person name="Berrin J.G."/>
            <person name="Delaux P.M."/>
            <person name="Dal Grande F."/>
            <person name="Keller J."/>
        </authorList>
    </citation>
    <scope>NUCLEOTIDE SEQUENCE [LARGE SCALE GENOMIC DNA]</scope>
    <source>
        <strain evidence="4 5">SAG 216-7</strain>
    </source>
</reference>
<evidence type="ECO:0000259" key="3">
    <source>
        <dbReference type="PROSITE" id="PS51462"/>
    </source>
</evidence>
<evidence type="ECO:0000313" key="4">
    <source>
        <dbReference type="EMBL" id="KAK9907442.1"/>
    </source>
</evidence>
<dbReference type="EMBL" id="JALJOT010000009">
    <property type="protein sequence ID" value="KAK9907442.1"/>
    <property type="molecule type" value="Genomic_DNA"/>
</dbReference>
<dbReference type="Gene3D" id="2.20.70.10">
    <property type="match status" value="1"/>
</dbReference>
<feature type="region of interest" description="Disordered" evidence="2">
    <location>
        <begin position="403"/>
        <end position="442"/>
    </location>
</feature>
<proteinExistence type="predicted"/>
<dbReference type="InterPro" id="IPR029401">
    <property type="entry name" value="Nudix_N"/>
</dbReference>
<dbReference type="CDD" id="cd04511">
    <property type="entry name" value="NUDIX_Hydrolase"/>
    <property type="match status" value="1"/>
</dbReference>
<protein>
    <recommendedName>
        <fullName evidence="3">Nudix hydrolase domain-containing protein</fullName>
    </recommendedName>
</protein>
<dbReference type="PROSITE" id="PS00893">
    <property type="entry name" value="NUDIX_BOX"/>
    <property type="match status" value="1"/>
</dbReference>
<organism evidence="4 5">
    <name type="scientific">Coccomyxa subellipsoidea</name>
    <dbReference type="NCBI Taxonomy" id="248742"/>
    <lineage>
        <taxon>Eukaryota</taxon>
        <taxon>Viridiplantae</taxon>
        <taxon>Chlorophyta</taxon>
        <taxon>core chlorophytes</taxon>
        <taxon>Trebouxiophyceae</taxon>
        <taxon>Trebouxiophyceae incertae sedis</taxon>
        <taxon>Coccomyxaceae</taxon>
        <taxon>Coccomyxa</taxon>
    </lineage>
</organism>
<keyword evidence="1" id="KW-0378">Hydrolase</keyword>
<dbReference type="InterPro" id="IPR020084">
    <property type="entry name" value="NUDIX_hydrolase_CS"/>
</dbReference>
<feature type="compositionally biased region" description="Basic and acidic residues" evidence="2">
    <location>
        <begin position="422"/>
        <end position="442"/>
    </location>
</feature>
<feature type="domain" description="Nudix hydrolase" evidence="3">
    <location>
        <begin position="110"/>
        <end position="234"/>
    </location>
</feature>
<name>A0ABR2YKR0_9CHLO</name>